<keyword evidence="4" id="KW-1185">Reference proteome</keyword>
<feature type="region of interest" description="Disordered" evidence="2">
    <location>
        <begin position="262"/>
        <end position="306"/>
    </location>
</feature>
<feature type="non-terminal residue" evidence="3">
    <location>
        <position position="1"/>
    </location>
</feature>
<feature type="coiled-coil region" evidence="1">
    <location>
        <begin position="180"/>
        <end position="215"/>
    </location>
</feature>
<evidence type="ECO:0000256" key="2">
    <source>
        <dbReference type="SAM" id="MobiDB-lite"/>
    </source>
</evidence>
<accession>A0AAV5T7U8</accession>
<evidence type="ECO:0000313" key="3">
    <source>
        <dbReference type="EMBL" id="GMS91661.1"/>
    </source>
</evidence>
<evidence type="ECO:0008006" key="5">
    <source>
        <dbReference type="Google" id="ProtNLM"/>
    </source>
</evidence>
<dbReference type="EMBL" id="BTSX01000004">
    <property type="protein sequence ID" value="GMS91661.1"/>
    <property type="molecule type" value="Genomic_DNA"/>
</dbReference>
<protein>
    <recommendedName>
        <fullName evidence="5">C2H2-type domain-containing protein</fullName>
    </recommendedName>
</protein>
<name>A0AAV5T7U8_9BILA</name>
<comment type="caution">
    <text evidence="3">The sequence shown here is derived from an EMBL/GenBank/DDBJ whole genome shotgun (WGS) entry which is preliminary data.</text>
</comment>
<evidence type="ECO:0000256" key="1">
    <source>
        <dbReference type="SAM" id="Coils"/>
    </source>
</evidence>
<feature type="compositionally biased region" description="Basic and acidic residues" evidence="2">
    <location>
        <begin position="278"/>
        <end position="306"/>
    </location>
</feature>
<proteinExistence type="predicted"/>
<dbReference type="Proteomes" id="UP001432027">
    <property type="component" value="Unassembled WGS sequence"/>
</dbReference>
<reference evidence="3" key="1">
    <citation type="submission" date="2023-10" db="EMBL/GenBank/DDBJ databases">
        <title>Genome assembly of Pristionchus species.</title>
        <authorList>
            <person name="Yoshida K."/>
            <person name="Sommer R.J."/>
        </authorList>
    </citation>
    <scope>NUCLEOTIDE SEQUENCE</scope>
    <source>
        <strain evidence="3">RS0144</strain>
    </source>
</reference>
<evidence type="ECO:0000313" key="4">
    <source>
        <dbReference type="Proteomes" id="UP001432027"/>
    </source>
</evidence>
<keyword evidence="1" id="KW-0175">Coiled coil</keyword>
<dbReference type="AlphaFoldDB" id="A0AAV5T7U8"/>
<feature type="non-terminal residue" evidence="3">
    <location>
        <position position="497"/>
    </location>
</feature>
<sequence length="497" mass="56245">KKKKKEKKKDGEEEEVPTRSIRALKEAEKMRLRPLPMHIESLIEYYLNTDKERARQEEETIGKQLATTLTAKIPATETEKATKPLPYCRVCDAVCDNADAFYTHIQSDAHKEMKMKDSVPLFAEVETLTMNQLIAREFLGPALLARKEEEVEVVDEKCLDEFTDELEESVDAFLTQGETAKEANRRVREWTETFMNLTEEEMRTEEAAMLALKAKINSSPAATPPTSAERALVKILVRMSNKVLRSGRSSARKIIKGSIKCTITPQGPNEDLAQNHPNGDDIGKKEEGTEEKSEEGKKTEKLKENDSVPLFTEVETLMRNQVIASQVKDSPSSFPPLLAPFALPGDTEEEVKRRLMVLDEATEGLSKEDTKKYGIMRTFKDKLIEKIKDTEELAKTLKEVDEVYRKNKESPSSFLAPFALPGDTEEEVRRRVAVIDDSTESLGEEDQKEGRAISALREKLSEMIKDTEELAKTLKVVDEVYRNSEQIAARLIDQGIM</sequence>
<gene>
    <name evidence="3" type="ORF">PENTCL1PPCAC_13836</name>
</gene>
<organism evidence="3 4">
    <name type="scientific">Pristionchus entomophagus</name>
    <dbReference type="NCBI Taxonomy" id="358040"/>
    <lineage>
        <taxon>Eukaryota</taxon>
        <taxon>Metazoa</taxon>
        <taxon>Ecdysozoa</taxon>
        <taxon>Nematoda</taxon>
        <taxon>Chromadorea</taxon>
        <taxon>Rhabditida</taxon>
        <taxon>Rhabditina</taxon>
        <taxon>Diplogasteromorpha</taxon>
        <taxon>Diplogasteroidea</taxon>
        <taxon>Neodiplogasteridae</taxon>
        <taxon>Pristionchus</taxon>
    </lineage>
</organism>